<organism evidence="1 2">
    <name type="scientific">Persea americana</name>
    <name type="common">Avocado</name>
    <dbReference type="NCBI Taxonomy" id="3435"/>
    <lineage>
        <taxon>Eukaryota</taxon>
        <taxon>Viridiplantae</taxon>
        <taxon>Streptophyta</taxon>
        <taxon>Embryophyta</taxon>
        <taxon>Tracheophyta</taxon>
        <taxon>Spermatophyta</taxon>
        <taxon>Magnoliopsida</taxon>
        <taxon>Magnoliidae</taxon>
        <taxon>Laurales</taxon>
        <taxon>Lauraceae</taxon>
        <taxon>Persea</taxon>
    </lineage>
</organism>
<reference evidence="1 2" key="1">
    <citation type="journal article" date="2022" name="Hortic Res">
        <title>A haplotype resolved chromosomal level avocado genome allows analysis of novel avocado genes.</title>
        <authorList>
            <person name="Nath O."/>
            <person name="Fletcher S.J."/>
            <person name="Hayward A."/>
            <person name="Shaw L.M."/>
            <person name="Masouleh A.K."/>
            <person name="Furtado A."/>
            <person name="Henry R.J."/>
            <person name="Mitter N."/>
        </authorList>
    </citation>
    <scope>NUCLEOTIDE SEQUENCE [LARGE SCALE GENOMIC DNA]</scope>
    <source>
        <strain evidence="2">cv. Hass</strain>
    </source>
</reference>
<protein>
    <submittedName>
        <fullName evidence="1">Uncharacterized protein</fullName>
    </submittedName>
</protein>
<comment type="caution">
    <text evidence="1">The sequence shown here is derived from an EMBL/GenBank/DDBJ whole genome shotgun (WGS) entry which is preliminary data.</text>
</comment>
<accession>A0ACC2MFH3</accession>
<name>A0ACC2MFH3_PERAE</name>
<sequence>MEVPPNPPESSPQSPCTALPPSSHVEDLSPSPPPPPPASVPFTTESPPLSTETGTLAPTLSSAAVSLLKPSELSGTSTTTFELPLPPPSSPQLPLQRSSVAVPSGKNSTSSMVWDPLQLQVLHNHLESILTHLPATVPEKLSAPQNRPPQKSYASFFSPVAISPPPALPPPAWKDGKLTMKIPLQMIKTRKDSFFFLAIEKFVGRRSSLETLEQ</sequence>
<dbReference type="EMBL" id="CM056810">
    <property type="protein sequence ID" value="KAJ8644151.1"/>
    <property type="molecule type" value="Genomic_DNA"/>
</dbReference>
<evidence type="ECO:0000313" key="1">
    <source>
        <dbReference type="EMBL" id="KAJ8644151.1"/>
    </source>
</evidence>
<keyword evidence="2" id="KW-1185">Reference proteome</keyword>
<evidence type="ECO:0000313" key="2">
    <source>
        <dbReference type="Proteomes" id="UP001234297"/>
    </source>
</evidence>
<dbReference type="Proteomes" id="UP001234297">
    <property type="component" value="Chromosome 2"/>
</dbReference>
<proteinExistence type="predicted"/>
<gene>
    <name evidence="1" type="ORF">MRB53_005899</name>
</gene>